<dbReference type="InterPro" id="IPR002123">
    <property type="entry name" value="Plipid/glycerol_acylTrfase"/>
</dbReference>
<evidence type="ECO:0000256" key="2">
    <source>
        <dbReference type="ARBA" id="ARBA00022679"/>
    </source>
</evidence>
<feature type="compositionally biased region" description="Basic residues" evidence="4">
    <location>
        <begin position="1"/>
        <end position="10"/>
    </location>
</feature>
<evidence type="ECO:0000256" key="1">
    <source>
        <dbReference type="ARBA" id="ARBA00008655"/>
    </source>
</evidence>
<evidence type="ECO:0000313" key="7">
    <source>
        <dbReference type="EMBL" id="KAL2912156.1"/>
    </source>
</evidence>
<feature type="domain" description="Phospholipid/glycerol acyltransferase" evidence="6">
    <location>
        <begin position="129"/>
        <end position="252"/>
    </location>
</feature>
<keyword evidence="8" id="KW-1185">Reference proteome</keyword>
<feature type="transmembrane region" description="Helical" evidence="5">
    <location>
        <begin position="51"/>
        <end position="76"/>
    </location>
</feature>
<feature type="region of interest" description="Disordered" evidence="4">
    <location>
        <begin position="328"/>
        <end position="354"/>
    </location>
</feature>
<accession>A0ABR4MY17</accession>
<evidence type="ECO:0000256" key="3">
    <source>
        <dbReference type="ARBA" id="ARBA00023315"/>
    </source>
</evidence>
<feature type="compositionally biased region" description="Low complexity" evidence="4">
    <location>
        <begin position="15"/>
        <end position="27"/>
    </location>
</feature>
<name>A0ABR4MY17_9FUNG</name>
<feature type="transmembrane region" description="Helical" evidence="5">
    <location>
        <begin position="97"/>
        <end position="116"/>
    </location>
</feature>
<dbReference type="Proteomes" id="UP001527925">
    <property type="component" value="Unassembled WGS sequence"/>
</dbReference>
<feature type="compositionally biased region" description="Low complexity" evidence="4">
    <location>
        <begin position="338"/>
        <end position="352"/>
    </location>
</feature>
<dbReference type="Pfam" id="PF01553">
    <property type="entry name" value="Acyltransferase"/>
    <property type="match status" value="1"/>
</dbReference>
<dbReference type="SUPFAM" id="SSF69593">
    <property type="entry name" value="Glycerol-3-phosphate (1)-acyltransferase"/>
    <property type="match status" value="1"/>
</dbReference>
<dbReference type="InterPro" id="IPR032098">
    <property type="entry name" value="Acyltransf_C"/>
</dbReference>
<comment type="similarity">
    <text evidence="1">Belongs to the 1-acyl-sn-glycerol-3-phosphate acyltransferase family.</text>
</comment>
<dbReference type="SMART" id="SM00563">
    <property type="entry name" value="PlsC"/>
    <property type="match status" value="1"/>
</dbReference>
<dbReference type="PANTHER" id="PTHR10983:SF16">
    <property type="entry name" value="LYSOCARDIOLIPIN ACYLTRANSFERASE 1"/>
    <property type="match status" value="1"/>
</dbReference>
<feature type="region of interest" description="Disordered" evidence="4">
    <location>
        <begin position="1"/>
        <end position="27"/>
    </location>
</feature>
<keyword evidence="3" id="KW-0012">Acyltransferase</keyword>
<comment type="caution">
    <text evidence="7">The sequence shown here is derived from an EMBL/GenBank/DDBJ whole genome shotgun (WGS) entry which is preliminary data.</text>
</comment>
<dbReference type="PANTHER" id="PTHR10983">
    <property type="entry name" value="1-ACYLGLYCEROL-3-PHOSPHATE ACYLTRANSFERASE-RELATED"/>
    <property type="match status" value="1"/>
</dbReference>
<keyword evidence="2" id="KW-0808">Transferase</keyword>
<evidence type="ECO:0000259" key="6">
    <source>
        <dbReference type="SMART" id="SM00563"/>
    </source>
</evidence>
<evidence type="ECO:0000256" key="5">
    <source>
        <dbReference type="SAM" id="Phobius"/>
    </source>
</evidence>
<keyword evidence="5" id="KW-1133">Transmembrane helix</keyword>
<dbReference type="Pfam" id="PF16076">
    <property type="entry name" value="Acyltransf_C"/>
    <property type="match status" value="1"/>
</dbReference>
<sequence length="427" mass="47071">MATAAPKKRAPGPPAAVAAHAATTGTPRPSAAALKAARAGQTGGGGKPLRFYINAVLFLWAMTACSLAINWVQLVALPLSLVSRRHYRRWMRFTQRLFGSLMLTVTYVFAPLEIVMTGDHEGLTGDSVAVIMANHQIYTDWWYIWLFAWFRNAHGEIKIMLKDSLAKLPIFGWGMQFFEFIFMARKWGKDKQTLTSNLARARDDKMPLWLLIFPEGTVITDDTKAKSRAYAKKADLPDDPTHVLIPKSTGLLNSLRVMGSDVEYLYDFTIGYSGIGPDACPYDAYPLTSVFFEGKGPAQIHIHVDRFKVADLPGVRRAADDGDIVTPGAARAKAQARSNGSSSSSSNSGSNGADADTNPEFALWLRQRFLEKDEMLKAFYERGRFPELSRDGTGITQALTISPHVQDWITLAGLLVGSVLSSLYLLF</sequence>
<protein>
    <recommendedName>
        <fullName evidence="6">Phospholipid/glycerol acyltransferase domain-containing protein</fullName>
    </recommendedName>
</protein>
<dbReference type="EMBL" id="JADGIZ020000075">
    <property type="protein sequence ID" value="KAL2912156.1"/>
    <property type="molecule type" value="Genomic_DNA"/>
</dbReference>
<keyword evidence="5" id="KW-0812">Transmembrane</keyword>
<gene>
    <name evidence="7" type="ORF">HK105_208357</name>
</gene>
<evidence type="ECO:0000313" key="8">
    <source>
        <dbReference type="Proteomes" id="UP001527925"/>
    </source>
</evidence>
<dbReference type="CDD" id="cd07990">
    <property type="entry name" value="LPLAT_LCLAT1-like"/>
    <property type="match status" value="1"/>
</dbReference>
<proteinExistence type="inferred from homology"/>
<evidence type="ECO:0000256" key="4">
    <source>
        <dbReference type="SAM" id="MobiDB-lite"/>
    </source>
</evidence>
<reference evidence="7 8" key="1">
    <citation type="submission" date="2023-09" db="EMBL/GenBank/DDBJ databases">
        <title>Pangenome analysis of Batrachochytrium dendrobatidis and related Chytrids.</title>
        <authorList>
            <person name="Yacoub M.N."/>
            <person name="Stajich J.E."/>
            <person name="James T.Y."/>
        </authorList>
    </citation>
    <scope>NUCLEOTIDE SEQUENCE [LARGE SCALE GENOMIC DNA]</scope>
    <source>
        <strain evidence="7 8">JEL0888</strain>
    </source>
</reference>
<organism evidence="7 8">
    <name type="scientific">Polyrhizophydium stewartii</name>
    <dbReference type="NCBI Taxonomy" id="2732419"/>
    <lineage>
        <taxon>Eukaryota</taxon>
        <taxon>Fungi</taxon>
        <taxon>Fungi incertae sedis</taxon>
        <taxon>Chytridiomycota</taxon>
        <taxon>Chytridiomycota incertae sedis</taxon>
        <taxon>Chytridiomycetes</taxon>
        <taxon>Rhizophydiales</taxon>
        <taxon>Rhizophydiales incertae sedis</taxon>
        <taxon>Polyrhizophydium</taxon>
    </lineage>
</organism>
<keyword evidence="5" id="KW-0472">Membrane</keyword>
<feature type="transmembrane region" description="Helical" evidence="5">
    <location>
        <begin position="128"/>
        <end position="150"/>
    </location>
</feature>